<comment type="caution">
    <text evidence="3">The sequence shown here is derived from an EMBL/GenBank/DDBJ whole genome shotgun (WGS) entry which is preliminary data.</text>
</comment>
<dbReference type="PROSITE" id="PS50812">
    <property type="entry name" value="PWWP"/>
    <property type="match status" value="1"/>
</dbReference>
<protein>
    <recommendedName>
        <fullName evidence="2">PWWP domain-containing protein</fullName>
    </recommendedName>
</protein>
<dbReference type="Gene3D" id="2.30.30.140">
    <property type="match status" value="1"/>
</dbReference>
<evidence type="ECO:0000313" key="4">
    <source>
        <dbReference type="Proteomes" id="UP000003163"/>
    </source>
</evidence>
<feature type="region of interest" description="Disordered" evidence="1">
    <location>
        <begin position="116"/>
        <end position="153"/>
    </location>
</feature>
<evidence type="ECO:0000256" key="1">
    <source>
        <dbReference type="SAM" id="MobiDB-lite"/>
    </source>
</evidence>
<dbReference type="SUPFAM" id="SSF63748">
    <property type="entry name" value="Tudor/PWWP/MBT"/>
    <property type="match status" value="1"/>
</dbReference>
<reference evidence="4" key="2">
    <citation type="submission" date="2015-07" db="EMBL/GenBank/DDBJ databases">
        <title>Contrasting host-pathogen interactions and genome evolution in two generalist and specialist microsporidian pathogens of mosquitoes.</title>
        <authorList>
            <consortium name="The Broad Institute Genomics Platform"/>
            <consortium name="The Broad Institute Genome Sequencing Center for Infectious Disease"/>
            <person name="Cuomo C.A."/>
            <person name="Sanscrainte N.D."/>
            <person name="Goldberg J.M."/>
            <person name="Heiman D."/>
            <person name="Young S."/>
            <person name="Zeng Q."/>
            <person name="Becnel J.J."/>
            <person name="Birren B.W."/>
        </authorList>
    </citation>
    <scope>NUCLEOTIDE SEQUENCE [LARGE SCALE GENOMIC DNA]</scope>
    <source>
        <strain evidence="4">USNM 41457</strain>
    </source>
</reference>
<feature type="region of interest" description="Disordered" evidence="1">
    <location>
        <begin position="360"/>
        <end position="410"/>
    </location>
</feature>
<dbReference type="Proteomes" id="UP000003163">
    <property type="component" value="Unassembled WGS sequence"/>
</dbReference>
<feature type="compositionally biased region" description="Polar residues" evidence="1">
    <location>
        <begin position="236"/>
        <end position="261"/>
    </location>
</feature>
<dbReference type="EMBL" id="AFBI03000003">
    <property type="protein sequence ID" value="EJW02801.1"/>
    <property type="molecule type" value="Genomic_DNA"/>
</dbReference>
<name>J9D4R5_EDHAE</name>
<dbReference type="Pfam" id="PF00855">
    <property type="entry name" value="PWWP"/>
    <property type="match status" value="1"/>
</dbReference>
<sequence length="410" mass="46699">MQDKKCYIDQIVWSQFDQYPYWPSRLADKEQTRNLREYYHREDGTGVLFLGKKQEWGLVDNEKIKPFKKFYKEFCTAEDSEEFKLAIKQAEDFIAQAESGDFTMFHNYPEMELDVSRKRRKKSVRKSMSKSRSFDRSQELNEKRMSMKVQNEPASIDNSTVVETSSAVNASLQEEEKPKVSMNNEKINVEQSDELNKDVIVPSVSQATPSGEVSNNELTVEEKSEIRTEINAPIETESSLQSNINATETITDSSPQTNINASEVEKESSPQSNINATIENVSRADISPEIKKEEAEKIINVEATTEEAVVSPTKEEVPLPLTPNISKENLEMSSVNFISVNSVDAENKKVEETVQIVNQQAAEERKNDEQENGVELKKIDEEITESKQGDHSIDSKENLDNNDMKNQEQS</sequence>
<evidence type="ECO:0000259" key="2">
    <source>
        <dbReference type="PROSITE" id="PS50812"/>
    </source>
</evidence>
<feature type="compositionally biased region" description="Polar residues" evidence="1">
    <location>
        <begin position="269"/>
        <end position="280"/>
    </location>
</feature>
<evidence type="ECO:0000313" key="3">
    <source>
        <dbReference type="EMBL" id="EJW02801.1"/>
    </source>
</evidence>
<feature type="compositionally biased region" description="Basic and acidic residues" evidence="1">
    <location>
        <begin position="362"/>
        <end position="410"/>
    </location>
</feature>
<dbReference type="CDD" id="cd05162">
    <property type="entry name" value="PWWP"/>
    <property type="match status" value="1"/>
</dbReference>
<proteinExistence type="predicted"/>
<dbReference type="VEuPathDB" id="MicrosporidiaDB:EDEG_00258"/>
<dbReference type="InParanoid" id="J9D4R5"/>
<accession>J9D4R5</accession>
<feature type="region of interest" description="Disordered" evidence="1">
    <location>
        <begin position="204"/>
        <end position="280"/>
    </location>
</feature>
<dbReference type="OrthoDB" id="21615at2759"/>
<reference evidence="3 4" key="1">
    <citation type="submission" date="2011-08" db="EMBL/GenBank/DDBJ databases">
        <authorList>
            <person name="Liu Z.J."/>
            <person name="Shi F.L."/>
            <person name="Lu J.Q."/>
            <person name="Li M."/>
            <person name="Wang Z.L."/>
        </authorList>
    </citation>
    <scope>NUCLEOTIDE SEQUENCE [LARGE SCALE GENOMIC DNA]</scope>
    <source>
        <strain evidence="3 4">USNM 41457</strain>
    </source>
</reference>
<feature type="domain" description="PWWP" evidence="2">
    <location>
        <begin position="8"/>
        <end position="70"/>
    </location>
</feature>
<gene>
    <name evidence="3" type="ORF">EDEG_00258</name>
</gene>
<feature type="compositionally biased region" description="Basic residues" evidence="1">
    <location>
        <begin position="117"/>
        <end position="129"/>
    </location>
</feature>
<feature type="compositionally biased region" description="Basic and acidic residues" evidence="1">
    <location>
        <begin position="132"/>
        <end position="145"/>
    </location>
</feature>
<feature type="compositionally biased region" description="Polar residues" evidence="1">
    <location>
        <begin position="204"/>
        <end position="218"/>
    </location>
</feature>
<dbReference type="HOGENOM" id="CLU_670897_0_0_1"/>
<organism evidence="3 4">
    <name type="scientific">Edhazardia aedis (strain USNM 41457)</name>
    <name type="common">Microsporidian parasite</name>
    <dbReference type="NCBI Taxonomy" id="1003232"/>
    <lineage>
        <taxon>Eukaryota</taxon>
        <taxon>Fungi</taxon>
        <taxon>Fungi incertae sedis</taxon>
        <taxon>Microsporidia</taxon>
        <taxon>Edhazardia</taxon>
    </lineage>
</organism>
<keyword evidence="4" id="KW-1185">Reference proteome</keyword>
<dbReference type="InterPro" id="IPR000313">
    <property type="entry name" value="PWWP_dom"/>
</dbReference>
<dbReference type="AlphaFoldDB" id="J9D4R5"/>